<dbReference type="InterPro" id="IPR028987">
    <property type="entry name" value="ATP_synth_B-like_membr_sf"/>
</dbReference>
<protein>
    <recommendedName>
        <fullName evidence="15">ATP synthase subunit b</fullName>
    </recommendedName>
    <alternativeName>
        <fullName evidence="15">ATP synthase F(0) sector subunit b</fullName>
    </alternativeName>
    <alternativeName>
        <fullName evidence="15">ATPase subunit I</fullName>
    </alternativeName>
    <alternativeName>
        <fullName evidence="15">F-type ATPase subunit b</fullName>
        <shortName evidence="15">F-ATPase subunit b</shortName>
    </alternativeName>
</protein>
<evidence type="ECO:0000256" key="12">
    <source>
        <dbReference type="ARBA" id="ARBA00025614"/>
    </source>
</evidence>
<dbReference type="Pfam" id="PF00430">
    <property type="entry name" value="ATP-synt_B"/>
    <property type="match status" value="1"/>
</dbReference>
<evidence type="ECO:0000256" key="9">
    <source>
        <dbReference type="ARBA" id="ARBA00023136"/>
    </source>
</evidence>
<proteinExistence type="inferred from homology"/>
<feature type="coiled-coil region" evidence="17">
    <location>
        <begin position="48"/>
        <end position="123"/>
    </location>
</feature>
<keyword evidence="4 15" id="KW-0138">CF(0)</keyword>
<organism evidence="18 19">
    <name type="scientific">Frateuria aurantia (strain ATCC 33424 / DSM 6220 / KCTC 2777 / LMG 1558 / NBRC 3245 / NCIMB 13370)</name>
    <name type="common">Acetobacter aurantius</name>
    <dbReference type="NCBI Taxonomy" id="767434"/>
    <lineage>
        <taxon>Bacteria</taxon>
        <taxon>Pseudomonadati</taxon>
        <taxon>Pseudomonadota</taxon>
        <taxon>Gammaproteobacteria</taxon>
        <taxon>Lysobacterales</taxon>
        <taxon>Rhodanobacteraceae</taxon>
        <taxon>Frateuria</taxon>
    </lineage>
</organism>
<gene>
    <name evidence="15" type="primary">atpF</name>
    <name evidence="18" type="ordered locus">Fraau_0198</name>
</gene>
<comment type="subunit">
    <text evidence="13">F-type ATPases have 2 components, F(1) - the catalytic core - and F(0) - the membrane proton channel. F(1) has five subunits: alpha(3), beta(3), gamma(1), delta(1), epsilon(1). F(0) has four main subunits: a(1), b(2) and c(10-14). The alpha and beta chains form an alternating ring which encloses part of the gamma chain. F(1) is attached to F(0) by a central stalk formed by the gamma and epsilon chains, while a peripheral stalk is formed by the delta and b chains.</text>
</comment>
<evidence type="ECO:0000256" key="17">
    <source>
        <dbReference type="SAM" id="Coils"/>
    </source>
</evidence>
<evidence type="ECO:0000313" key="19">
    <source>
        <dbReference type="Proteomes" id="UP000005234"/>
    </source>
</evidence>
<keyword evidence="8 15" id="KW-0406">Ion transport</keyword>
<sequence length="157" mass="17385">MSINLTTLIGEMIAFAILIWFCVKFIWPNLTAAIEERQKKIAAGLAAADQAKAELKAADAKVETEIRQARKQAGEIIDRAQRQANEVLEQARDQAVKEIDRLKASAEDEIAQMAQKARDELRSQVGSLALQAAQKIVQREIDPAAHRALIEQLATEL</sequence>
<evidence type="ECO:0000256" key="14">
    <source>
        <dbReference type="ARBA" id="ARBA00037847"/>
    </source>
</evidence>
<keyword evidence="15" id="KW-0997">Cell inner membrane</keyword>
<dbReference type="HOGENOM" id="CLU_079215_4_5_6"/>
<evidence type="ECO:0000256" key="2">
    <source>
        <dbReference type="ARBA" id="ARBA00022448"/>
    </source>
</evidence>
<dbReference type="InterPro" id="IPR005864">
    <property type="entry name" value="ATP_synth_F0_bsu_bac"/>
</dbReference>
<evidence type="ECO:0000256" key="16">
    <source>
        <dbReference type="RuleBase" id="RU003848"/>
    </source>
</evidence>
<dbReference type="SUPFAM" id="SSF81573">
    <property type="entry name" value="F1F0 ATP synthase subunit B, membrane domain"/>
    <property type="match status" value="1"/>
</dbReference>
<evidence type="ECO:0000256" key="11">
    <source>
        <dbReference type="ARBA" id="ARBA00025198"/>
    </source>
</evidence>
<dbReference type="GO" id="GO:0012505">
    <property type="term" value="C:endomembrane system"/>
    <property type="evidence" value="ECO:0007669"/>
    <property type="project" value="UniProtKB-SubCell"/>
</dbReference>
<name>H8L1G7_FRAAD</name>
<dbReference type="GO" id="GO:0005886">
    <property type="term" value="C:plasma membrane"/>
    <property type="evidence" value="ECO:0007669"/>
    <property type="project" value="UniProtKB-SubCell"/>
</dbReference>
<dbReference type="NCBIfam" id="TIGR01144">
    <property type="entry name" value="ATP_synt_b"/>
    <property type="match status" value="1"/>
</dbReference>
<evidence type="ECO:0000256" key="7">
    <source>
        <dbReference type="ARBA" id="ARBA00022989"/>
    </source>
</evidence>
<dbReference type="PANTHER" id="PTHR33445:SF1">
    <property type="entry name" value="ATP SYNTHASE SUBUNIT B"/>
    <property type="match status" value="1"/>
</dbReference>
<comment type="subunit">
    <text evidence="15">F-type ATPases have 2 components, F(1) - the catalytic core - and F(0) - the membrane proton channel. F(1) has five subunits: alpha(3), beta(3), gamma(1), delta(1), epsilon(1). F(0) has three main subunits: a(1), b(2) and c(10-14). The alpha and beta chains form an alternating ring which encloses part of the gamma chain. F(1) is attached to F(0) by a central stalk formed by the gamma and epsilon chains, while a peripheral stalk is formed by the delta and b chains.</text>
</comment>
<keyword evidence="19" id="KW-1185">Reference proteome</keyword>
<evidence type="ECO:0000256" key="15">
    <source>
        <dbReference type="HAMAP-Rule" id="MF_01398"/>
    </source>
</evidence>
<dbReference type="KEGG" id="fau:Fraau_0198"/>
<comment type="function">
    <text evidence="12">Component of the F(0) channel, it forms part of the peripheral stalk, linking F(1) to F(0). The b'-subunit is a diverged and duplicated form of b found in plants and photosynthetic bacteria.</text>
</comment>
<evidence type="ECO:0000256" key="4">
    <source>
        <dbReference type="ARBA" id="ARBA00022547"/>
    </source>
</evidence>
<keyword evidence="6 15" id="KW-0375">Hydrogen ion transport</keyword>
<dbReference type="GO" id="GO:0045259">
    <property type="term" value="C:proton-transporting ATP synthase complex"/>
    <property type="evidence" value="ECO:0007669"/>
    <property type="project" value="UniProtKB-KW"/>
</dbReference>
<evidence type="ECO:0000256" key="8">
    <source>
        <dbReference type="ARBA" id="ARBA00023065"/>
    </source>
</evidence>
<evidence type="ECO:0000313" key="18">
    <source>
        <dbReference type="EMBL" id="AFC84695.1"/>
    </source>
</evidence>
<dbReference type="GO" id="GO:0046933">
    <property type="term" value="F:proton-transporting ATP synthase activity, rotational mechanism"/>
    <property type="evidence" value="ECO:0007669"/>
    <property type="project" value="UniProtKB-UniRule"/>
</dbReference>
<reference evidence="18" key="1">
    <citation type="submission" date="2012-02" db="EMBL/GenBank/DDBJ databases">
        <title>The complete genome of Frateuria aurantia DSM 6220.</title>
        <authorList>
            <consortium name="US DOE Joint Genome Institute (JGI-PGF)"/>
            <person name="Lucas S."/>
            <person name="Copeland A."/>
            <person name="Lapidus A."/>
            <person name="Glavina del Rio T."/>
            <person name="Dalin E."/>
            <person name="Tice H."/>
            <person name="Bruce D."/>
            <person name="Goodwin L."/>
            <person name="Pitluck S."/>
            <person name="Peters L."/>
            <person name="Ovchinnikova G."/>
            <person name="Teshima H."/>
            <person name="Kyrpides N."/>
            <person name="Mavromatis K."/>
            <person name="Ivanova N."/>
            <person name="Brettin T."/>
            <person name="Detter J.C."/>
            <person name="Han C."/>
            <person name="Larimer F."/>
            <person name="Land M."/>
            <person name="Hauser L."/>
            <person name="Markowitz V."/>
            <person name="Cheng J.-F."/>
            <person name="Hugenholtz P."/>
            <person name="Woyke T."/>
            <person name="Wu D."/>
            <person name="Brambilla E."/>
            <person name="Klenk H.-P."/>
            <person name="Eisen J.A."/>
        </authorList>
    </citation>
    <scope>NUCLEOTIDE SEQUENCE</scope>
    <source>
        <strain evidence="18">DSM 6220</strain>
    </source>
</reference>
<keyword evidence="5 15" id="KW-0812">Transmembrane</keyword>
<evidence type="ECO:0000256" key="5">
    <source>
        <dbReference type="ARBA" id="ARBA00022692"/>
    </source>
</evidence>
<dbReference type="GO" id="GO:0046961">
    <property type="term" value="F:proton-transporting ATPase activity, rotational mechanism"/>
    <property type="evidence" value="ECO:0007669"/>
    <property type="project" value="TreeGrafter"/>
</dbReference>
<dbReference type="eggNOG" id="COG0711">
    <property type="taxonomic scope" value="Bacteria"/>
</dbReference>
<dbReference type="OrthoDB" id="9788020at2"/>
<evidence type="ECO:0000256" key="1">
    <source>
        <dbReference type="ARBA" id="ARBA00005513"/>
    </source>
</evidence>
<dbReference type="InterPro" id="IPR050059">
    <property type="entry name" value="ATP_synthase_B_chain"/>
</dbReference>
<keyword evidence="10 15" id="KW-0066">ATP synthesis</keyword>
<dbReference type="Proteomes" id="UP000005234">
    <property type="component" value="Chromosome"/>
</dbReference>
<dbReference type="NCBIfam" id="NF004411">
    <property type="entry name" value="PRK05759.1-2"/>
    <property type="match status" value="1"/>
</dbReference>
<evidence type="ECO:0000256" key="13">
    <source>
        <dbReference type="ARBA" id="ARBA00026054"/>
    </source>
</evidence>
<dbReference type="AlphaFoldDB" id="H8L1G7"/>
<dbReference type="InterPro" id="IPR002146">
    <property type="entry name" value="ATP_synth_b/b'su_bac/chlpt"/>
</dbReference>
<dbReference type="EMBL" id="CP003350">
    <property type="protein sequence ID" value="AFC84695.1"/>
    <property type="molecule type" value="Genomic_DNA"/>
</dbReference>
<evidence type="ECO:0000256" key="10">
    <source>
        <dbReference type="ARBA" id="ARBA00023310"/>
    </source>
</evidence>
<evidence type="ECO:0000256" key="3">
    <source>
        <dbReference type="ARBA" id="ARBA00022475"/>
    </source>
</evidence>
<dbReference type="HAMAP" id="MF_01398">
    <property type="entry name" value="ATP_synth_b_bprime"/>
    <property type="match status" value="1"/>
</dbReference>
<keyword evidence="9 15" id="KW-0472">Membrane</keyword>
<comment type="subcellular location">
    <subcellularLocation>
        <location evidence="15">Cell inner membrane</location>
        <topology evidence="15">Single-pass membrane protein</topology>
    </subcellularLocation>
    <subcellularLocation>
        <location evidence="14">Endomembrane system</location>
        <topology evidence="14">Single-pass membrane protein</topology>
    </subcellularLocation>
</comment>
<accession>H8L1G7</accession>
<dbReference type="PANTHER" id="PTHR33445">
    <property type="entry name" value="ATP SYNTHASE SUBUNIT B', CHLOROPLASTIC"/>
    <property type="match status" value="1"/>
</dbReference>
<dbReference type="Gene3D" id="6.10.250.1580">
    <property type="match status" value="1"/>
</dbReference>
<comment type="function">
    <text evidence="11 15">F(1)F(0) ATP synthase produces ATP from ADP in the presence of a proton or sodium gradient. F-type ATPases consist of two structural domains, F(1) containing the extramembraneous catalytic core and F(0) containing the membrane proton channel, linked together by a central stalk and a peripheral stalk. During catalysis, ATP synthesis in the catalytic domain of F(1) is coupled via a rotary mechanism of the central stalk subunits to proton translocation.</text>
</comment>
<comment type="similarity">
    <text evidence="1 15 16">Belongs to the ATPase B chain family.</text>
</comment>
<dbReference type="STRING" id="767434.Fraau_0198"/>
<keyword evidence="17" id="KW-0175">Coiled coil</keyword>
<evidence type="ECO:0000256" key="6">
    <source>
        <dbReference type="ARBA" id="ARBA00022781"/>
    </source>
</evidence>
<dbReference type="RefSeq" id="WP_014401701.1">
    <property type="nucleotide sequence ID" value="NC_017033.1"/>
</dbReference>
<keyword evidence="2 15" id="KW-0813">Transport</keyword>
<dbReference type="CDD" id="cd06503">
    <property type="entry name" value="ATP-synt_Fo_b"/>
    <property type="match status" value="1"/>
</dbReference>
<keyword evidence="3 15" id="KW-1003">Cell membrane</keyword>
<feature type="transmembrane region" description="Helical" evidence="15">
    <location>
        <begin position="12"/>
        <end position="30"/>
    </location>
</feature>
<keyword evidence="7 15" id="KW-1133">Transmembrane helix</keyword>